<gene>
    <name evidence="1" type="ORF">CCON33237_1045</name>
</gene>
<accession>A0A0M4STJ5</accession>
<proteinExistence type="predicted"/>
<reference evidence="2" key="1">
    <citation type="submission" date="2015-08" db="EMBL/GenBank/DDBJ databases">
        <title>Comparative genomics of the Campylobacter concisus group.</title>
        <authorList>
            <person name="Miller W.G."/>
            <person name="Yee E."/>
            <person name="Chapman M.H."/>
            <person name="Huynh S."/>
            <person name="Bono J.L."/>
            <person name="On S.L.W."/>
            <person name="St Leger J."/>
            <person name="Foster G."/>
            <person name="Parker C.T."/>
        </authorList>
    </citation>
    <scope>NUCLEOTIDE SEQUENCE [LARGE SCALE GENOMIC DNA]</scope>
    <source>
        <strain evidence="2">ATCC 33237</strain>
    </source>
</reference>
<dbReference type="EMBL" id="CP012541">
    <property type="protein sequence ID" value="ALF47720.1"/>
    <property type="molecule type" value="Genomic_DNA"/>
</dbReference>
<evidence type="ECO:0000313" key="1">
    <source>
        <dbReference type="EMBL" id="ALF47720.1"/>
    </source>
</evidence>
<dbReference type="KEGG" id="ccoc:CCON33237_1045"/>
<sequence>MKISFECECILLQKTLLLFCGNLAAHHKDCDFVVSDREIATKKPLFIIGKNAHLSHPFTKTTLLDTLEEFYSAMQISKANELNEAKNEKGLEEKISLLIDKFKADLLEILRVNQ</sequence>
<protein>
    <submittedName>
        <fullName evidence="1">Uncharacterized protein</fullName>
    </submittedName>
</protein>
<organism evidence="1 2">
    <name type="scientific">Campylobacter concisus</name>
    <dbReference type="NCBI Taxonomy" id="199"/>
    <lineage>
        <taxon>Bacteria</taxon>
        <taxon>Pseudomonadati</taxon>
        <taxon>Campylobacterota</taxon>
        <taxon>Epsilonproteobacteria</taxon>
        <taxon>Campylobacterales</taxon>
        <taxon>Campylobacteraceae</taxon>
        <taxon>Campylobacter</taxon>
    </lineage>
</organism>
<dbReference type="AlphaFoldDB" id="A0A0M4STJ5"/>
<name>A0A0M4STJ5_9BACT</name>
<evidence type="ECO:0000313" key="2">
    <source>
        <dbReference type="Proteomes" id="UP000066049"/>
    </source>
</evidence>
<dbReference type="Proteomes" id="UP000066049">
    <property type="component" value="Chromosome"/>
</dbReference>
<dbReference type="RefSeq" id="WP_054196708.1">
    <property type="nucleotide sequence ID" value="NZ_CABMKQ010000043.1"/>
</dbReference>
<dbReference type="PATRIC" id="fig|199.248.peg.1083"/>
<dbReference type="GeneID" id="28662722"/>